<evidence type="ECO:0000259" key="10">
    <source>
        <dbReference type="Pfam" id="PF22421"/>
    </source>
</evidence>
<evidence type="ECO:0000256" key="7">
    <source>
        <dbReference type="ARBA" id="ARBA00048248"/>
    </source>
</evidence>
<name>A0ABN1H1P9_9ACTN</name>
<comment type="caution">
    <text evidence="11">The sequence shown here is derived from an EMBL/GenBank/DDBJ whole genome shotgun (WGS) entry which is preliminary data.</text>
</comment>
<dbReference type="EMBL" id="BAAAHE010000026">
    <property type="protein sequence ID" value="GAA0626516.1"/>
    <property type="molecule type" value="Genomic_DNA"/>
</dbReference>
<dbReference type="InterPro" id="IPR054608">
    <property type="entry name" value="SYY-like_C"/>
</dbReference>
<keyword evidence="8" id="KW-0963">Cytoplasm</keyword>
<dbReference type="PANTHER" id="PTHR11766">
    <property type="entry name" value="TYROSYL-TRNA SYNTHETASE"/>
    <property type="match status" value="1"/>
</dbReference>
<feature type="short sequence motif" description="'HIGH' region" evidence="8">
    <location>
        <begin position="45"/>
        <end position="54"/>
    </location>
</feature>
<dbReference type="Gene3D" id="1.10.240.10">
    <property type="entry name" value="Tyrosyl-Transfer RNA Synthetase"/>
    <property type="match status" value="1"/>
</dbReference>
<comment type="catalytic activity">
    <reaction evidence="7 8">
        <text>tRNA(Tyr) + L-tyrosine + ATP = L-tyrosyl-tRNA(Tyr) + AMP + diphosphate + H(+)</text>
        <dbReference type="Rhea" id="RHEA:10220"/>
        <dbReference type="Rhea" id="RHEA-COMP:9706"/>
        <dbReference type="Rhea" id="RHEA-COMP:9707"/>
        <dbReference type="ChEBI" id="CHEBI:15378"/>
        <dbReference type="ChEBI" id="CHEBI:30616"/>
        <dbReference type="ChEBI" id="CHEBI:33019"/>
        <dbReference type="ChEBI" id="CHEBI:58315"/>
        <dbReference type="ChEBI" id="CHEBI:78442"/>
        <dbReference type="ChEBI" id="CHEBI:78536"/>
        <dbReference type="ChEBI" id="CHEBI:456215"/>
        <dbReference type="EC" id="6.1.1.1"/>
    </reaction>
</comment>
<dbReference type="PRINTS" id="PR01040">
    <property type="entry name" value="TRNASYNTHTYR"/>
</dbReference>
<evidence type="ECO:0000256" key="4">
    <source>
        <dbReference type="ARBA" id="ARBA00022884"/>
    </source>
</evidence>
<evidence type="ECO:0000256" key="6">
    <source>
        <dbReference type="ARBA" id="ARBA00023146"/>
    </source>
</evidence>
<keyword evidence="3 8" id="KW-0067">ATP-binding</keyword>
<sequence>MREFRPVTILDDLRWRDLVAQTTDPDALAAALAAGPVTLYCGFDPTAPSLHVGHLVQVLTLRRFQQAGHRVIALVGGATGLIGDPKETSERSLNTKDVVGEWVGRIRAQIEPFLDFEGDNPALMVNNLDWTAPLSTIDFLRDIGKHFPVNRMLARDAVDKRLNSEVGISYTEFSYVLLQSMDYLELYRRHGCSLQIGGSDQWGNITAGAELIRRVEAGKAHALTTKLLTKADGTKFGKTESGTVWLDPALTSPYAFFQFWVNTDDRDVIGYLKCLTFLPQERIEELEKATAERPGAREAQRTLAQELTTLVHGAEQTAAIQNASSALFGRGELRDLDAPTLAAALGELPSTTVSGPLPSVAELLVATGLEKSNNSARRTIGEGGAYVNNVKVTEEAASPAPSDLLHGEWLVLRRGKRNLAAVRVVGS</sequence>
<proteinExistence type="inferred from homology"/>
<dbReference type="PROSITE" id="PS00178">
    <property type="entry name" value="AA_TRNA_LIGASE_I"/>
    <property type="match status" value="1"/>
</dbReference>
<dbReference type="EC" id="6.1.1.1" evidence="8"/>
<dbReference type="Pfam" id="PF22421">
    <property type="entry name" value="SYY_C-terminal"/>
    <property type="match status" value="1"/>
</dbReference>
<feature type="domain" description="Tyrosine--tRNA ligase SYY-like C-terminal" evidence="10">
    <location>
        <begin position="343"/>
        <end position="419"/>
    </location>
</feature>
<dbReference type="NCBIfam" id="TIGR00234">
    <property type="entry name" value="tyrS"/>
    <property type="match status" value="1"/>
</dbReference>
<evidence type="ECO:0000256" key="5">
    <source>
        <dbReference type="ARBA" id="ARBA00022917"/>
    </source>
</evidence>
<feature type="short sequence motif" description="'KMSKS' region" evidence="8">
    <location>
        <begin position="235"/>
        <end position="239"/>
    </location>
</feature>
<evidence type="ECO:0000313" key="11">
    <source>
        <dbReference type="EMBL" id="GAA0626516.1"/>
    </source>
</evidence>
<dbReference type="InterPro" id="IPR001412">
    <property type="entry name" value="aa-tRNA-synth_I_CS"/>
</dbReference>
<dbReference type="InterPro" id="IPR036986">
    <property type="entry name" value="S4_RNA-bd_sf"/>
</dbReference>
<evidence type="ECO:0000256" key="8">
    <source>
        <dbReference type="HAMAP-Rule" id="MF_02006"/>
    </source>
</evidence>
<evidence type="ECO:0000256" key="2">
    <source>
        <dbReference type="ARBA" id="ARBA00022741"/>
    </source>
</evidence>
<dbReference type="Gene3D" id="3.40.50.620">
    <property type="entry name" value="HUPs"/>
    <property type="match status" value="1"/>
</dbReference>
<keyword evidence="6 8" id="KW-0030">Aminoacyl-tRNA synthetase</keyword>
<dbReference type="PANTHER" id="PTHR11766:SF0">
    <property type="entry name" value="TYROSINE--TRNA LIGASE, MITOCHONDRIAL"/>
    <property type="match status" value="1"/>
</dbReference>
<comment type="function">
    <text evidence="8">Catalyzes the attachment of tyrosine to tRNA(Tyr) in a two-step reaction: tyrosine is first activated by ATP to form Tyr-AMP and then transferred to the acceptor end of tRNA(Tyr).</text>
</comment>
<dbReference type="InterPro" id="IPR002305">
    <property type="entry name" value="aa-tRNA-synth_Ic"/>
</dbReference>
<dbReference type="Gene3D" id="3.10.290.10">
    <property type="entry name" value="RNA-binding S4 domain"/>
    <property type="match status" value="1"/>
</dbReference>
<evidence type="ECO:0000256" key="9">
    <source>
        <dbReference type="PROSITE-ProRule" id="PRU00182"/>
    </source>
</evidence>
<dbReference type="GO" id="GO:0016874">
    <property type="term" value="F:ligase activity"/>
    <property type="evidence" value="ECO:0007669"/>
    <property type="project" value="UniProtKB-KW"/>
</dbReference>
<feature type="binding site" evidence="8">
    <location>
        <position position="40"/>
    </location>
    <ligand>
        <name>L-tyrosine</name>
        <dbReference type="ChEBI" id="CHEBI:58315"/>
    </ligand>
</feature>
<feature type="binding site" evidence="8">
    <location>
        <position position="175"/>
    </location>
    <ligand>
        <name>L-tyrosine</name>
        <dbReference type="ChEBI" id="CHEBI:58315"/>
    </ligand>
</feature>
<dbReference type="InterPro" id="IPR002307">
    <property type="entry name" value="Tyr-tRNA-ligase"/>
</dbReference>
<dbReference type="InterPro" id="IPR014729">
    <property type="entry name" value="Rossmann-like_a/b/a_fold"/>
</dbReference>
<dbReference type="RefSeq" id="WP_344606597.1">
    <property type="nucleotide sequence ID" value="NZ_BAAAHE010000026.1"/>
</dbReference>
<keyword evidence="1 8" id="KW-0436">Ligase</keyword>
<comment type="subunit">
    <text evidence="8">Homodimer.</text>
</comment>
<comment type="similarity">
    <text evidence="8">Belongs to the class-I aminoacyl-tRNA synthetase family. TyrS type 1 subfamily.</text>
</comment>
<reference evidence="11 12" key="1">
    <citation type="journal article" date="2019" name="Int. J. Syst. Evol. Microbiol.">
        <title>The Global Catalogue of Microorganisms (GCM) 10K type strain sequencing project: providing services to taxonomists for standard genome sequencing and annotation.</title>
        <authorList>
            <consortium name="The Broad Institute Genomics Platform"/>
            <consortium name="The Broad Institute Genome Sequencing Center for Infectious Disease"/>
            <person name="Wu L."/>
            <person name="Ma J."/>
        </authorList>
    </citation>
    <scope>NUCLEOTIDE SEQUENCE [LARGE SCALE GENOMIC DNA]</scope>
    <source>
        <strain evidence="11 12">JCM 10671</strain>
    </source>
</reference>
<dbReference type="InterPro" id="IPR024088">
    <property type="entry name" value="Tyr-tRNA-ligase_bac-type"/>
</dbReference>
<dbReference type="HAMAP" id="MF_02006">
    <property type="entry name" value="Tyr_tRNA_synth_type1"/>
    <property type="match status" value="1"/>
</dbReference>
<gene>
    <name evidence="8 11" type="primary">tyrS</name>
    <name evidence="11" type="ORF">GCM10009547_32490</name>
</gene>
<feature type="binding site" evidence="8">
    <location>
        <position position="238"/>
    </location>
    <ligand>
        <name>ATP</name>
        <dbReference type="ChEBI" id="CHEBI:30616"/>
    </ligand>
</feature>
<evidence type="ECO:0000313" key="12">
    <source>
        <dbReference type="Proteomes" id="UP001500957"/>
    </source>
</evidence>
<dbReference type="Proteomes" id="UP001500957">
    <property type="component" value="Unassembled WGS sequence"/>
</dbReference>
<dbReference type="CDD" id="cd00805">
    <property type="entry name" value="TyrRS_core"/>
    <property type="match status" value="1"/>
</dbReference>
<keyword evidence="5 8" id="KW-0648">Protein biosynthesis</keyword>
<keyword evidence="4 9" id="KW-0694">RNA-binding</keyword>
<comment type="subcellular location">
    <subcellularLocation>
        <location evidence="8">Cytoplasm</location>
    </subcellularLocation>
</comment>
<dbReference type="InterPro" id="IPR024107">
    <property type="entry name" value="Tyr-tRNA-ligase_bac_1"/>
</dbReference>
<keyword evidence="12" id="KW-1185">Reference proteome</keyword>
<organism evidence="11 12">
    <name type="scientific">Sporichthya brevicatena</name>
    <dbReference type="NCBI Taxonomy" id="171442"/>
    <lineage>
        <taxon>Bacteria</taxon>
        <taxon>Bacillati</taxon>
        <taxon>Actinomycetota</taxon>
        <taxon>Actinomycetes</taxon>
        <taxon>Sporichthyales</taxon>
        <taxon>Sporichthyaceae</taxon>
        <taxon>Sporichthya</taxon>
    </lineage>
</organism>
<protein>
    <recommendedName>
        <fullName evidence="8">Tyrosine--tRNA ligase</fullName>
        <ecNumber evidence="8">6.1.1.1</ecNumber>
    </recommendedName>
    <alternativeName>
        <fullName evidence="8">Tyrosyl-tRNA synthetase</fullName>
        <shortName evidence="8">TyrRS</shortName>
    </alternativeName>
</protein>
<feature type="binding site" evidence="8">
    <location>
        <position position="179"/>
    </location>
    <ligand>
        <name>L-tyrosine</name>
        <dbReference type="ChEBI" id="CHEBI:58315"/>
    </ligand>
</feature>
<dbReference type="PROSITE" id="PS50889">
    <property type="entry name" value="S4"/>
    <property type="match status" value="1"/>
</dbReference>
<evidence type="ECO:0000256" key="1">
    <source>
        <dbReference type="ARBA" id="ARBA00022598"/>
    </source>
</evidence>
<dbReference type="Pfam" id="PF00579">
    <property type="entry name" value="tRNA-synt_1b"/>
    <property type="match status" value="1"/>
</dbReference>
<dbReference type="SUPFAM" id="SSF55174">
    <property type="entry name" value="Alpha-L RNA-binding motif"/>
    <property type="match status" value="1"/>
</dbReference>
<accession>A0ABN1H1P9</accession>
<evidence type="ECO:0000256" key="3">
    <source>
        <dbReference type="ARBA" id="ARBA00022840"/>
    </source>
</evidence>
<dbReference type="SUPFAM" id="SSF52374">
    <property type="entry name" value="Nucleotidylyl transferase"/>
    <property type="match status" value="1"/>
</dbReference>
<keyword evidence="2 8" id="KW-0547">Nucleotide-binding</keyword>